<protein>
    <submittedName>
        <fullName evidence="1">Uncharacterized protein</fullName>
    </submittedName>
</protein>
<accession>A0A0C2IYW3</accession>
<keyword evidence="2" id="KW-1185">Reference proteome</keyword>
<reference evidence="1 2" key="1">
    <citation type="journal article" date="2014" name="Genome Biol. Evol.">
        <title>The genome of the myxosporean Thelohanellus kitauei shows adaptations to nutrient acquisition within its fish host.</title>
        <authorList>
            <person name="Yang Y."/>
            <person name="Xiong J."/>
            <person name="Zhou Z."/>
            <person name="Huo F."/>
            <person name="Miao W."/>
            <person name="Ran C."/>
            <person name="Liu Y."/>
            <person name="Zhang J."/>
            <person name="Feng J."/>
            <person name="Wang M."/>
            <person name="Wang M."/>
            <person name="Wang L."/>
            <person name="Yao B."/>
        </authorList>
    </citation>
    <scope>NUCLEOTIDE SEQUENCE [LARGE SCALE GENOMIC DNA]</scope>
    <source>
        <strain evidence="1">Wuqing</strain>
    </source>
</reference>
<evidence type="ECO:0000313" key="2">
    <source>
        <dbReference type="Proteomes" id="UP000031668"/>
    </source>
</evidence>
<evidence type="ECO:0000313" key="1">
    <source>
        <dbReference type="EMBL" id="KII70714.1"/>
    </source>
</evidence>
<dbReference type="EMBL" id="JWZT01001987">
    <property type="protein sequence ID" value="KII70714.1"/>
    <property type="molecule type" value="Genomic_DNA"/>
</dbReference>
<sequence>MRFNIILFIHFSVPFSFEYPSSLNAIGACYRIMNSRKDHWVGFKFGKDRVAIPPYFRMKVKIIYRQTLNLPVTRDETIIYHLKYFNVSCKSTFEVGYGHHRKMEIEFKIYLSFGVEEYFYNQYNFIMLDRPENGVHGVDSLHSLDLLIISFQMYRWDVIYRPDAALNIQELDFGDSTSESHSCIVVMHLSKTLHIKYKNLKPTNKKRSTSIIMELKIFKNTLDFPGSLLYEFNFTGFRRKCGGVHIVGSKIPHLAYPEKWKVNEMS</sequence>
<proteinExistence type="predicted"/>
<name>A0A0C2IYW3_THEKT</name>
<dbReference type="Proteomes" id="UP000031668">
    <property type="component" value="Unassembled WGS sequence"/>
</dbReference>
<organism evidence="1 2">
    <name type="scientific">Thelohanellus kitauei</name>
    <name type="common">Myxosporean</name>
    <dbReference type="NCBI Taxonomy" id="669202"/>
    <lineage>
        <taxon>Eukaryota</taxon>
        <taxon>Metazoa</taxon>
        <taxon>Cnidaria</taxon>
        <taxon>Myxozoa</taxon>
        <taxon>Myxosporea</taxon>
        <taxon>Bivalvulida</taxon>
        <taxon>Platysporina</taxon>
        <taxon>Myxobolidae</taxon>
        <taxon>Thelohanellus</taxon>
    </lineage>
</organism>
<dbReference type="AlphaFoldDB" id="A0A0C2IYW3"/>
<gene>
    <name evidence="1" type="ORF">RF11_09049</name>
</gene>
<dbReference type="PROSITE" id="PS51257">
    <property type="entry name" value="PROKAR_LIPOPROTEIN"/>
    <property type="match status" value="1"/>
</dbReference>
<comment type="caution">
    <text evidence="1">The sequence shown here is derived from an EMBL/GenBank/DDBJ whole genome shotgun (WGS) entry which is preliminary data.</text>
</comment>